<feature type="region of interest" description="Disordered" evidence="1">
    <location>
        <begin position="70"/>
        <end position="100"/>
    </location>
</feature>
<evidence type="ECO:0000313" key="2">
    <source>
        <dbReference type="EMBL" id="GMH30061.1"/>
    </source>
</evidence>
<feature type="region of interest" description="Disordered" evidence="1">
    <location>
        <begin position="18"/>
        <end position="47"/>
    </location>
</feature>
<keyword evidence="3" id="KW-1185">Reference proteome</keyword>
<organism evidence="2 3">
    <name type="scientific">Nepenthes gracilis</name>
    <name type="common">Slender pitcher plant</name>
    <dbReference type="NCBI Taxonomy" id="150966"/>
    <lineage>
        <taxon>Eukaryota</taxon>
        <taxon>Viridiplantae</taxon>
        <taxon>Streptophyta</taxon>
        <taxon>Embryophyta</taxon>
        <taxon>Tracheophyta</taxon>
        <taxon>Spermatophyta</taxon>
        <taxon>Magnoliopsida</taxon>
        <taxon>eudicotyledons</taxon>
        <taxon>Gunneridae</taxon>
        <taxon>Pentapetalae</taxon>
        <taxon>Caryophyllales</taxon>
        <taxon>Nepenthaceae</taxon>
        <taxon>Nepenthes</taxon>
    </lineage>
</organism>
<feature type="compositionally biased region" description="Basic and acidic residues" evidence="1">
    <location>
        <begin position="80"/>
        <end position="100"/>
    </location>
</feature>
<evidence type="ECO:0000256" key="1">
    <source>
        <dbReference type="SAM" id="MobiDB-lite"/>
    </source>
</evidence>
<dbReference type="EMBL" id="BSYO01000037">
    <property type="protein sequence ID" value="GMH30061.1"/>
    <property type="molecule type" value="Genomic_DNA"/>
</dbReference>
<gene>
    <name evidence="2" type="ORF">Nepgr_031904</name>
</gene>
<evidence type="ECO:0000313" key="3">
    <source>
        <dbReference type="Proteomes" id="UP001279734"/>
    </source>
</evidence>
<name>A0AAD3Y7W6_NEPGR</name>
<comment type="caution">
    <text evidence="2">The sequence shown here is derived from an EMBL/GenBank/DDBJ whole genome shotgun (WGS) entry which is preliminary data.</text>
</comment>
<protein>
    <submittedName>
        <fullName evidence="2">Uncharacterized protein</fullName>
    </submittedName>
</protein>
<sequence length="100" mass="11724">MKNKRKFEEMGNRESHSIFHDVVQAKSKSRTNVVNEAMERREKKKKMKVGLGATREVKELMNDCDAHSISHGESIQCNGNERKKHESIRNRVEDKEQRVM</sequence>
<dbReference type="AlphaFoldDB" id="A0AAD3Y7W6"/>
<reference evidence="2" key="1">
    <citation type="submission" date="2023-05" db="EMBL/GenBank/DDBJ databases">
        <title>Nepenthes gracilis genome sequencing.</title>
        <authorList>
            <person name="Fukushima K."/>
        </authorList>
    </citation>
    <scope>NUCLEOTIDE SEQUENCE</scope>
    <source>
        <strain evidence="2">SING2019-196</strain>
    </source>
</reference>
<accession>A0AAD3Y7W6</accession>
<proteinExistence type="predicted"/>
<dbReference type="Proteomes" id="UP001279734">
    <property type="component" value="Unassembled WGS sequence"/>
</dbReference>